<dbReference type="GO" id="GO:0071949">
    <property type="term" value="F:FAD binding"/>
    <property type="evidence" value="ECO:0007669"/>
    <property type="project" value="InterPro"/>
</dbReference>
<dbReference type="Gene3D" id="3.90.78.10">
    <property type="entry name" value="UDP-N-acetylenolpyruvoylglucosamine reductase, C-terminal domain"/>
    <property type="match status" value="1"/>
</dbReference>
<comment type="cofactor">
    <cofactor evidence="1 19">
        <name>FAD</name>
        <dbReference type="ChEBI" id="CHEBI:57692"/>
    </cofactor>
</comment>
<evidence type="ECO:0000256" key="5">
    <source>
        <dbReference type="ARBA" id="ARBA00012518"/>
    </source>
</evidence>
<gene>
    <name evidence="19 21" type="primary">murB</name>
    <name evidence="21" type="ORF">FHP08_15730</name>
</gene>
<keyword evidence="11 19" id="KW-0521">NADP</keyword>
<dbReference type="InterPro" id="IPR006094">
    <property type="entry name" value="Oxid_FAD_bind_N"/>
</dbReference>
<keyword evidence="14 19" id="KW-0560">Oxidoreductase</keyword>
<comment type="subcellular location">
    <subcellularLocation>
        <location evidence="3 19">Cytoplasm</location>
    </subcellularLocation>
</comment>
<evidence type="ECO:0000256" key="10">
    <source>
        <dbReference type="ARBA" id="ARBA00022827"/>
    </source>
</evidence>
<dbReference type="Pfam" id="PF02873">
    <property type="entry name" value="MurB_C"/>
    <property type="match status" value="1"/>
</dbReference>
<dbReference type="NCBIfam" id="NF000755">
    <property type="entry name" value="PRK00046.1"/>
    <property type="match status" value="1"/>
</dbReference>
<evidence type="ECO:0000256" key="12">
    <source>
        <dbReference type="ARBA" id="ARBA00022960"/>
    </source>
</evidence>
<accession>A0A5C8NSC6</accession>
<evidence type="ECO:0000313" key="22">
    <source>
        <dbReference type="Proteomes" id="UP000321548"/>
    </source>
</evidence>
<dbReference type="NCBIfam" id="TIGR00179">
    <property type="entry name" value="murB"/>
    <property type="match status" value="1"/>
</dbReference>
<evidence type="ECO:0000256" key="3">
    <source>
        <dbReference type="ARBA" id="ARBA00004496"/>
    </source>
</evidence>
<dbReference type="Proteomes" id="UP000321548">
    <property type="component" value="Unassembled WGS sequence"/>
</dbReference>
<evidence type="ECO:0000256" key="2">
    <source>
        <dbReference type="ARBA" id="ARBA00003921"/>
    </source>
</evidence>
<keyword evidence="7 19" id="KW-0963">Cytoplasm</keyword>
<keyword evidence="12 19" id="KW-0133">Cell shape</keyword>
<dbReference type="AlphaFoldDB" id="A0A5C8NSC6"/>
<evidence type="ECO:0000313" key="21">
    <source>
        <dbReference type="EMBL" id="TXL63755.1"/>
    </source>
</evidence>
<comment type="function">
    <text evidence="2 19">Cell wall formation.</text>
</comment>
<feature type="domain" description="FAD-binding PCMH-type" evidence="20">
    <location>
        <begin position="19"/>
        <end position="189"/>
    </location>
</feature>
<evidence type="ECO:0000256" key="11">
    <source>
        <dbReference type="ARBA" id="ARBA00022857"/>
    </source>
</evidence>
<comment type="caution">
    <text evidence="21">The sequence shown here is derived from an EMBL/GenBank/DDBJ whole genome shotgun (WGS) entry which is preliminary data.</text>
</comment>
<dbReference type="Gene3D" id="3.30.43.10">
    <property type="entry name" value="Uridine Diphospho-n-acetylenolpyruvylglucosamine Reductase, domain 2"/>
    <property type="match status" value="1"/>
</dbReference>
<dbReference type="GO" id="GO:0009252">
    <property type="term" value="P:peptidoglycan biosynthetic process"/>
    <property type="evidence" value="ECO:0007669"/>
    <property type="project" value="UniProtKB-UniRule"/>
</dbReference>
<dbReference type="InterPro" id="IPR016166">
    <property type="entry name" value="FAD-bd_PCMH"/>
</dbReference>
<dbReference type="GO" id="GO:0008762">
    <property type="term" value="F:UDP-N-acetylmuramate dehydrogenase activity"/>
    <property type="evidence" value="ECO:0007669"/>
    <property type="project" value="UniProtKB-UniRule"/>
</dbReference>
<name>A0A5C8NSC6_9BURK</name>
<keyword evidence="8 19" id="KW-0132">Cell division</keyword>
<evidence type="ECO:0000256" key="4">
    <source>
        <dbReference type="ARBA" id="ARBA00004752"/>
    </source>
</evidence>
<evidence type="ECO:0000256" key="17">
    <source>
        <dbReference type="ARBA" id="ARBA00031026"/>
    </source>
</evidence>
<comment type="similarity">
    <text evidence="19">Belongs to the MurB family.</text>
</comment>
<dbReference type="GO" id="GO:0071555">
    <property type="term" value="P:cell wall organization"/>
    <property type="evidence" value="ECO:0007669"/>
    <property type="project" value="UniProtKB-KW"/>
</dbReference>
<dbReference type="PANTHER" id="PTHR21071">
    <property type="entry name" value="UDP-N-ACETYLENOLPYRUVOYLGLUCOSAMINE REDUCTASE"/>
    <property type="match status" value="1"/>
</dbReference>
<feature type="active site" description="Proton donor" evidence="19">
    <location>
        <position position="235"/>
    </location>
</feature>
<dbReference type="SUPFAM" id="SSF56176">
    <property type="entry name" value="FAD-binding/transporter-associated domain-like"/>
    <property type="match status" value="1"/>
</dbReference>
<protein>
    <recommendedName>
        <fullName evidence="6 19">UDP-N-acetylenolpyruvoylglucosamine reductase</fullName>
        <ecNumber evidence="5 19">1.3.1.98</ecNumber>
    </recommendedName>
    <alternativeName>
        <fullName evidence="17 19">UDP-N-acetylmuramate dehydrogenase</fullName>
    </alternativeName>
</protein>
<feature type="active site" evidence="19">
    <location>
        <position position="165"/>
    </location>
</feature>
<keyword evidence="9 19" id="KW-0285">Flavoprotein</keyword>
<proteinExistence type="inferred from homology"/>
<dbReference type="GO" id="GO:0005829">
    <property type="term" value="C:cytosol"/>
    <property type="evidence" value="ECO:0007669"/>
    <property type="project" value="TreeGrafter"/>
</dbReference>
<evidence type="ECO:0000256" key="7">
    <source>
        <dbReference type="ARBA" id="ARBA00022490"/>
    </source>
</evidence>
<evidence type="ECO:0000256" key="19">
    <source>
        <dbReference type="HAMAP-Rule" id="MF_00037"/>
    </source>
</evidence>
<evidence type="ECO:0000256" key="18">
    <source>
        <dbReference type="ARBA" id="ARBA00048914"/>
    </source>
</evidence>
<keyword evidence="16 19" id="KW-0961">Cell wall biogenesis/degradation</keyword>
<dbReference type="GO" id="GO:0051301">
    <property type="term" value="P:cell division"/>
    <property type="evidence" value="ECO:0007669"/>
    <property type="project" value="UniProtKB-KW"/>
</dbReference>
<dbReference type="InterPro" id="IPR036635">
    <property type="entry name" value="MurB_C_sf"/>
</dbReference>
<dbReference type="NCBIfam" id="NF010478">
    <property type="entry name" value="PRK13903.1"/>
    <property type="match status" value="1"/>
</dbReference>
<dbReference type="GO" id="GO:0008360">
    <property type="term" value="P:regulation of cell shape"/>
    <property type="evidence" value="ECO:0007669"/>
    <property type="project" value="UniProtKB-KW"/>
</dbReference>
<comment type="catalytic activity">
    <reaction evidence="18 19">
        <text>UDP-N-acetyl-alpha-D-muramate + NADP(+) = UDP-N-acetyl-3-O-(1-carboxyvinyl)-alpha-D-glucosamine + NADPH + H(+)</text>
        <dbReference type="Rhea" id="RHEA:12248"/>
        <dbReference type="ChEBI" id="CHEBI:15378"/>
        <dbReference type="ChEBI" id="CHEBI:57783"/>
        <dbReference type="ChEBI" id="CHEBI:58349"/>
        <dbReference type="ChEBI" id="CHEBI:68483"/>
        <dbReference type="ChEBI" id="CHEBI:70757"/>
        <dbReference type="EC" id="1.3.1.98"/>
    </reaction>
</comment>
<dbReference type="Gene3D" id="3.30.465.10">
    <property type="match status" value="1"/>
</dbReference>
<comment type="pathway">
    <text evidence="4 19">Cell wall biogenesis; peptidoglycan biosynthesis.</text>
</comment>
<keyword evidence="15 19" id="KW-0131">Cell cycle</keyword>
<dbReference type="InterPro" id="IPR011601">
    <property type="entry name" value="MurB_C"/>
</dbReference>
<dbReference type="InterPro" id="IPR003170">
    <property type="entry name" value="MurB"/>
</dbReference>
<dbReference type="SUPFAM" id="SSF56194">
    <property type="entry name" value="Uridine diphospho-N-Acetylenolpyruvylglucosamine reductase, MurB, C-terminal domain"/>
    <property type="match status" value="1"/>
</dbReference>
<dbReference type="Pfam" id="PF01565">
    <property type="entry name" value="FAD_binding_4"/>
    <property type="match status" value="1"/>
</dbReference>
<evidence type="ECO:0000256" key="9">
    <source>
        <dbReference type="ARBA" id="ARBA00022630"/>
    </source>
</evidence>
<keyword evidence="22" id="KW-1185">Reference proteome</keyword>
<organism evidence="21 22">
    <name type="scientific">Zeimonas arvi</name>
    <dbReference type="NCBI Taxonomy" id="2498847"/>
    <lineage>
        <taxon>Bacteria</taxon>
        <taxon>Pseudomonadati</taxon>
        <taxon>Pseudomonadota</taxon>
        <taxon>Betaproteobacteria</taxon>
        <taxon>Burkholderiales</taxon>
        <taxon>Burkholderiaceae</taxon>
        <taxon>Zeimonas</taxon>
    </lineage>
</organism>
<dbReference type="UniPathway" id="UPA00219"/>
<evidence type="ECO:0000256" key="6">
    <source>
        <dbReference type="ARBA" id="ARBA00015188"/>
    </source>
</evidence>
<evidence type="ECO:0000256" key="16">
    <source>
        <dbReference type="ARBA" id="ARBA00023316"/>
    </source>
</evidence>
<dbReference type="RefSeq" id="WP_147705449.1">
    <property type="nucleotide sequence ID" value="NZ_VDUY01000007.1"/>
</dbReference>
<reference evidence="21 22" key="1">
    <citation type="submission" date="2019-06" db="EMBL/GenBank/DDBJ databases">
        <title>Quisquiliibacterium sp. nov., isolated from a maize field.</title>
        <authorList>
            <person name="Lin S.-Y."/>
            <person name="Tsai C.-F."/>
            <person name="Young C.-C."/>
        </authorList>
    </citation>
    <scope>NUCLEOTIDE SEQUENCE [LARGE SCALE GENOMIC DNA]</scope>
    <source>
        <strain evidence="21 22">CC-CFT501</strain>
    </source>
</reference>
<evidence type="ECO:0000256" key="8">
    <source>
        <dbReference type="ARBA" id="ARBA00022618"/>
    </source>
</evidence>
<evidence type="ECO:0000256" key="15">
    <source>
        <dbReference type="ARBA" id="ARBA00023306"/>
    </source>
</evidence>
<evidence type="ECO:0000256" key="14">
    <source>
        <dbReference type="ARBA" id="ARBA00023002"/>
    </source>
</evidence>
<feature type="active site" evidence="19">
    <location>
        <position position="334"/>
    </location>
</feature>
<dbReference type="OrthoDB" id="9804753at2"/>
<evidence type="ECO:0000259" key="20">
    <source>
        <dbReference type="PROSITE" id="PS51387"/>
    </source>
</evidence>
<evidence type="ECO:0000256" key="1">
    <source>
        <dbReference type="ARBA" id="ARBA00001974"/>
    </source>
</evidence>
<dbReference type="InterPro" id="IPR036318">
    <property type="entry name" value="FAD-bd_PCMH-like_sf"/>
</dbReference>
<dbReference type="PANTHER" id="PTHR21071:SF4">
    <property type="entry name" value="UDP-N-ACETYLENOLPYRUVOYLGLUCOSAMINE REDUCTASE"/>
    <property type="match status" value="1"/>
</dbReference>
<dbReference type="InterPro" id="IPR016169">
    <property type="entry name" value="FAD-bd_PCMH_sub2"/>
</dbReference>
<keyword evidence="13 19" id="KW-0573">Peptidoglycan synthesis</keyword>
<dbReference type="HAMAP" id="MF_00037">
    <property type="entry name" value="MurB"/>
    <property type="match status" value="1"/>
</dbReference>
<dbReference type="InterPro" id="IPR016167">
    <property type="entry name" value="FAD-bd_PCMH_sub1"/>
</dbReference>
<evidence type="ECO:0000256" key="13">
    <source>
        <dbReference type="ARBA" id="ARBA00022984"/>
    </source>
</evidence>
<dbReference type="PROSITE" id="PS51387">
    <property type="entry name" value="FAD_PCMH"/>
    <property type="match status" value="1"/>
</dbReference>
<dbReference type="EC" id="1.3.1.98" evidence="5 19"/>
<dbReference type="EMBL" id="VDUY01000007">
    <property type="protein sequence ID" value="TXL63755.1"/>
    <property type="molecule type" value="Genomic_DNA"/>
</dbReference>
<sequence>MALRIDEPASLKALNSFGVAARAARLITLDDPADLDAALALIARAPRALVLGGGSNLLLAADFEGTVLRIALRGRRIVFDEGHAAIVEAAAGENWHDFVCWSLDQGLSGLENLSLIPGTVGASPIQNIGAYGVEMRERFDSLEAVDRRSGERRRLLAGDCRFGYRDSIFKHPEGAHWIVLSVRFRLSRRFEPRLDYGELRAELAGARDAGAVAAAVIAIRRRKLPDPVVLGNAGSFFRNPVVDAAQADALARRHPDMPRYPADDDRSPGVKLSAGWLIDRCGWKGFREGDAGVHDRHALVLVNHGAATGAQLLALAERIRDSVRERFGVELEPEPTIVR</sequence>
<keyword evidence="10 19" id="KW-0274">FAD</keyword>